<proteinExistence type="predicted"/>
<organism evidence="2 3">
    <name type="scientific">Adineta steineri</name>
    <dbReference type="NCBI Taxonomy" id="433720"/>
    <lineage>
        <taxon>Eukaryota</taxon>
        <taxon>Metazoa</taxon>
        <taxon>Spiralia</taxon>
        <taxon>Gnathifera</taxon>
        <taxon>Rotifera</taxon>
        <taxon>Eurotatoria</taxon>
        <taxon>Bdelloidea</taxon>
        <taxon>Adinetida</taxon>
        <taxon>Adinetidae</taxon>
        <taxon>Adineta</taxon>
    </lineage>
</organism>
<dbReference type="Proteomes" id="UP000663832">
    <property type="component" value="Unassembled WGS sequence"/>
</dbReference>
<reference evidence="2" key="1">
    <citation type="submission" date="2021-02" db="EMBL/GenBank/DDBJ databases">
        <authorList>
            <person name="Nowell W R."/>
        </authorList>
    </citation>
    <scope>NUCLEOTIDE SEQUENCE</scope>
</reference>
<dbReference type="OrthoDB" id="10024397at2759"/>
<evidence type="ECO:0000313" key="3">
    <source>
        <dbReference type="Proteomes" id="UP000663832"/>
    </source>
</evidence>
<dbReference type="EMBL" id="CAJNOM010000134">
    <property type="protein sequence ID" value="CAF1115589.1"/>
    <property type="molecule type" value="Genomic_DNA"/>
</dbReference>
<evidence type="ECO:0000256" key="1">
    <source>
        <dbReference type="SAM" id="SignalP"/>
    </source>
</evidence>
<keyword evidence="1" id="KW-0732">Signal</keyword>
<name>A0A814Q7X9_9BILA</name>
<feature type="chain" id="PRO_5032635321" evidence="1">
    <location>
        <begin position="26"/>
        <end position="270"/>
    </location>
</feature>
<dbReference type="AlphaFoldDB" id="A0A814Q7X9"/>
<comment type="caution">
    <text evidence="2">The sequence shown here is derived from an EMBL/GenBank/DDBJ whole genome shotgun (WGS) entry which is preliminary data.</text>
</comment>
<protein>
    <submittedName>
        <fullName evidence="2">Uncharacterized protein</fullName>
    </submittedName>
</protein>
<keyword evidence="3" id="KW-1185">Reference proteome</keyword>
<gene>
    <name evidence="2" type="ORF">QVE165_LOCUS21099</name>
</gene>
<evidence type="ECO:0000313" key="2">
    <source>
        <dbReference type="EMBL" id="CAF1115589.1"/>
    </source>
</evidence>
<accession>A0A814Q7X9</accession>
<sequence length="270" mass="31134">MQHTTKMAILIVVAVLVATSYKAQASAIESKDVKRSLHHLIDKHKDDRETDPIKYCISSRVYFECVHKKYRGCENKEKYEVAMESMMRGIRKRVDDLLAFCSDKIENYKFKIIWESPKPVEPTDSIRAGVSPKNGIRSLSPIHIDISNDICQIQSINDLCQPLMISVKFNPSWSSANKRRWCQQARTYYHCLKSRRDKCSQQDVQNYFQQREHLLSSNINISCPGGVDGCIPHSPDVRCQIGINSSNKNASIFWFTYFSVQSVLQILFLF</sequence>
<feature type="signal peptide" evidence="1">
    <location>
        <begin position="1"/>
        <end position="25"/>
    </location>
</feature>